<evidence type="ECO:0000313" key="15">
    <source>
        <dbReference type="EMBL" id="SNT20624.1"/>
    </source>
</evidence>
<evidence type="ECO:0000256" key="8">
    <source>
        <dbReference type="ARBA" id="ARBA00023306"/>
    </source>
</evidence>
<evidence type="ECO:0000259" key="12">
    <source>
        <dbReference type="Pfam" id="PF01225"/>
    </source>
</evidence>
<dbReference type="InterPro" id="IPR013221">
    <property type="entry name" value="Mur_ligase_cen"/>
</dbReference>
<evidence type="ECO:0000256" key="7">
    <source>
        <dbReference type="ARBA" id="ARBA00022984"/>
    </source>
</evidence>
<keyword evidence="4 10" id="KW-0547">Nucleotide-binding</keyword>
<dbReference type="Gene3D" id="3.90.190.20">
    <property type="entry name" value="Mur ligase, C-terminal domain"/>
    <property type="match status" value="1"/>
</dbReference>
<feature type="domain" description="Mur ligase C-terminal" evidence="13">
    <location>
        <begin position="321"/>
        <end position="445"/>
    </location>
</feature>
<keyword evidence="16" id="KW-1185">Reference proteome</keyword>
<keyword evidence="6 10" id="KW-0133">Cell shape</keyword>
<dbReference type="Pfam" id="PF02875">
    <property type="entry name" value="Mur_ligase_C"/>
    <property type="match status" value="1"/>
</dbReference>
<evidence type="ECO:0000256" key="5">
    <source>
        <dbReference type="ARBA" id="ARBA00022840"/>
    </source>
</evidence>
<comment type="catalytic activity">
    <reaction evidence="10 11">
        <text>D-alanyl-D-alanine + UDP-N-acetyl-alpha-D-muramoyl-L-alanyl-gamma-D-glutamyl-meso-2,6-diaminopimelate + ATP = UDP-N-acetyl-alpha-D-muramoyl-L-alanyl-gamma-D-glutamyl-meso-2,6-diaminopimeloyl-D-alanyl-D-alanine + ADP + phosphate + H(+)</text>
        <dbReference type="Rhea" id="RHEA:28374"/>
        <dbReference type="ChEBI" id="CHEBI:15378"/>
        <dbReference type="ChEBI" id="CHEBI:30616"/>
        <dbReference type="ChEBI" id="CHEBI:43474"/>
        <dbReference type="ChEBI" id="CHEBI:57822"/>
        <dbReference type="ChEBI" id="CHEBI:61386"/>
        <dbReference type="ChEBI" id="CHEBI:83905"/>
        <dbReference type="ChEBI" id="CHEBI:456216"/>
        <dbReference type="EC" id="6.3.2.10"/>
    </reaction>
</comment>
<proteinExistence type="inferred from homology"/>
<evidence type="ECO:0000256" key="10">
    <source>
        <dbReference type="HAMAP-Rule" id="MF_02019"/>
    </source>
</evidence>
<dbReference type="AlphaFoldDB" id="A0A239KTQ8"/>
<evidence type="ECO:0000259" key="14">
    <source>
        <dbReference type="Pfam" id="PF08245"/>
    </source>
</evidence>
<keyword evidence="8 10" id="KW-0131">Cell cycle</keyword>
<dbReference type="SUPFAM" id="SSF53623">
    <property type="entry name" value="MurD-like peptide ligases, catalytic domain"/>
    <property type="match status" value="1"/>
</dbReference>
<organism evidence="15 16">
    <name type="scientific">Anaerovirgula multivorans</name>
    <dbReference type="NCBI Taxonomy" id="312168"/>
    <lineage>
        <taxon>Bacteria</taxon>
        <taxon>Bacillati</taxon>
        <taxon>Bacillota</taxon>
        <taxon>Clostridia</taxon>
        <taxon>Peptostreptococcales</taxon>
        <taxon>Natronincolaceae</taxon>
        <taxon>Anaerovirgula</taxon>
    </lineage>
</organism>
<gene>
    <name evidence="10" type="primary">murF</name>
    <name evidence="15" type="ORF">SAMN05446037_10529</name>
</gene>
<dbReference type="Proteomes" id="UP000198304">
    <property type="component" value="Unassembled WGS sequence"/>
</dbReference>
<dbReference type="InterPro" id="IPR036565">
    <property type="entry name" value="Mur-like_cat_sf"/>
</dbReference>
<feature type="domain" description="Mur ligase N-terminal catalytic" evidence="12">
    <location>
        <begin position="27"/>
        <end position="101"/>
    </location>
</feature>
<comment type="similarity">
    <text evidence="10">Belongs to the MurCDEF family. MurF subfamily.</text>
</comment>
<feature type="binding site" evidence="10">
    <location>
        <begin position="113"/>
        <end position="119"/>
    </location>
    <ligand>
        <name>ATP</name>
        <dbReference type="ChEBI" id="CHEBI:30616"/>
    </ligand>
</feature>
<dbReference type="SUPFAM" id="SSF53244">
    <property type="entry name" value="MurD-like peptide ligases, peptide-binding domain"/>
    <property type="match status" value="1"/>
</dbReference>
<keyword evidence="5 10" id="KW-0067">ATP-binding</keyword>
<dbReference type="GO" id="GO:0009252">
    <property type="term" value="P:peptidoglycan biosynthetic process"/>
    <property type="evidence" value="ECO:0007669"/>
    <property type="project" value="UniProtKB-UniRule"/>
</dbReference>
<keyword evidence="1 10" id="KW-0963">Cytoplasm</keyword>
<dbReference type="OrthoDB" id="9801978at2"/>
<dbReference type="PANTHER" id="PTHR43024:SF1">
    <property type="entry name" value="UDP-N-ACETYLMURAMOYL-TRIPEPTIDE--D-ALANYL-D-ALANINE LIGASE"/>
    <property type="match status" value="1"/>
</dbReference>
<dbReference type="SUPFAM" id="SSF63418">
    <property type="entry name" value="MurE/MurF N-terminal domain"/>
    <property type="match status" value="1"/>
</dbReference>
<accession>A0A239KTQ8</accession>
<protein>
    <recommendedName>
        <fullName evidence="10 11">UDP-N-acetylmuramoyl-tripeptide--D-alanyl-D-alanine ligase</fullName>
        <ecNumber evidence="10 11">6.3.2.10</ecNumber>
    </recommendedName>
    <alternativeName>
        <fullName evidence="10">D-alanyl-D-alanine-adding enzyme</fullName>
    </alternativeName>
</protein>
<dbReference type="GO" id="GO:0047480">
    <property type="term" value="F:UDP-N-acetylmuramoyl-tripeptide-D-alanyl-D-alanine ligase activity"/>
    <property type="evidence" value="ECO:0007669"/>
    <property type="project" value="UniProtKB-UniRule"/>
</dbReference>
<evidence type="ECO:0000259" key="13">
    <source>
        <dbReference type="Pfam" id="PF02875"/>
    </source>
</evidence>
<dbReference type="GO" id="GO:0008766">
    <property type="term" value="F:UDP-N-acetylmuramoylalanyl-D-glutamyl-2,6-diaminopimelate-D-alanyl-D-alanine ligase activity"/>
    <property type="evidence" value="ECO:0007669"/>
    <property type="project" value="RHEA"/>
</dbReference>
<keyword evidence="2 10" id="KW-0436">Ligase</keyword>
<dbReference type="HAMAP" id="MF_02019">
    <property type="entry name" value="MurF"/>
    <property type="match status" value="1"/>
</dbReference>
<evidence type="ECO:0000256" key="3">
    <source>
        <dbReference type="ARBA" id="ARBA00022618"/>
    </source>
</evidence>
<evidence type="ECO:0000256" key="6">
    <source>
        <dbReference type="ARBA" id="ARBA00022960"/>
    </source>
</evidence>
<sequence>MIQRTLREIEKMVGGTGLKKGAERIFIKGASIDTRQIKAGQLFIPIKGDRFNGHDFIEKAIDNGATAALWNKNEPVPDIDFPLIFVEDTVDALQKLAKEYRMQLSTKVIGITGSNGKTSTKDILASLLKTKYRTHKTFGNLNNHLGVPLTILEIEEDTEMAVIEMGISALGEMELLSSIASPDVAIITNIGEAHLTTLGTKANILQAKLEILKGLKPNGLFVYYGDDHLLREKVPQIEVNREILTFGEGPSNSYSVIPEEIKVNGSIFKLQMKDSPTFFLPMLGKHQMYNAAAAIAVARYFGVSFDLIQEGMSKVDATGMRNEIIHVGQYTILNDAYKSNPSSLRAALEVLYGLQQYKQKIVVLGDMNGIGDEEVQMHREIGEGLDPEEIHYVFTIGPLAQHIAEGAKLRFKNDRVVSCIDKTQLIEKVREIVGDGSIILIKASRELELEEVIDVLKAEEILLEEDVL</sequence>
<dbReference type="InterPro" id="IPR004101">
    <property type="entry name" value="Mur_ligase_C"/>
</dbReference>
<dbReference type="NCBIfam" id="TIGR01143">
    <property type="entry name" value="murF"/>
    <property type="match status" value="1"/>
</dbReference>
<dbReference type="InterPro" id="IPR036615">
    <property type="entry name" value="Mur_ligase_C_dom_sf"/>
</dbReference>
<dbReference type="Pfam" id="PF08245">
    <property type="entry name" value="Mur_ligase_M"/>
    <property type="match status" value="1"/>
</dbReference>
<dbReference type="RefSeq" id="WP_089285435.1">
    <property type="nucleotide sequence ID" value="NZ_FZOJ01000052.1"/>
</dbReference>
<evidence type="ECO:0000313" key="16">
    <source>
        <dbReference type="Proteomes" id="UP000198304"/>
    </source>
</evidence>
<evidence type="ECO:0000256" key="1">
    <source>
        <dbReference type="ARBA" id="ARBA00022490"/>
    </source>
</evidence>
<evidence type="ECO:0000256" key="11">
    <source>
        <dbReference type="RuleBase" id="RU004136"/>
    </source>
</evidence>
<dbReference type="GO" id="GO:0008360">
    <property type="term" value="P:regulation of cell shape"/>
    <property type="evidence" value="ECO:0007669"/>
    <property type="project" value="UniProtKB-KW"/>
</dbReference>
<comment type="subcellular location">
    <subcellularLocation>
        <location evidence="10 11">Cytoplasm</location>
    </subcellularLocation>
</comment>
<dbReference type="UniPathway" id="UPA00219"/>
<dbReference type="InterPro" id="IPR005863">
    <property type="entry name" value="UDP-N-AcMur_synth"/>
</dbReference>
<dbReference type="EMBL" id="FZOJ01000052">
    <property type="protein sequence ID" value="SNT20624.1"/>
    <property type="molecule type" value="Genomic_DNA"/>
</dbReference>
<dbReference type="Gene3D" id="3.40.1390.10">
    <property type="entry name" value="MurE/MurF, N-terminal domain"/>
    <property type="match status" value="1"/>
</dbReference>
<dbReference type="InterPro" id="IPR035911">
    <property type="entry name" value="MurE/MurF_N"/>
</dbReference>
<keyword evidence="9 10" id="KW-0961">Cell wall biogenesis/degradation</keyword>
<evidence type="ECO:0000256" key="9">
    <source>
        <dbReference type="ARBA" id="ARBA00023316"/>
    </source>
</evidence>
<evidence type="ECO:0000256" key="4">
    <source>
        <dbReference type="ARBA" id="ARBA00022741"/>
    </source>
</evidence>
<dbReference type="PANTHER" id="PTHR43024">
    <property type="entry name" value="UDP-N-ACETYLMURAMOYL-TRIPEPTIDE--D-ALANYL-D-ALANINE LIGASE"/>
    <property type="match status" value="1"/>
</dbReference>
<comment type="function">
    <text evidence="10 11">Involved in cell wall formation. Catalyzes the final step in the synthesis of UDP-N-acetylmuramoyl-pentapeptide, the precursor of murein.</text>
</comment>
<keyword evidence="3 10" id="KW-0132">Cell division</keyword>
<dbReference type="GO" id="GO:0051301">
    <property type="term" value="P:cell division"/>
    <property type="evidence" value="ECO:0007669"/>
    <property type="project" value="UniProtKB-KW"/>
</dbReference>
<dbReference type="InterPro" id="IPR000713">
    <property type="entry name" value="Mur_ligase_N"/>
</dbReference>
<feature type="domain" description="Mur ligase central" evidence="14">
    <location>
        <begin position="111"/>
        <end position="298"/>
    </location>
</feature>
<comment type="pathway">
    <text evidence="10 11">Cell wall biogenesis; peptidoglycan biosynthesis.</text>
</comment>
<keyword evidence="7 10" id="KW-0573">Peptidoglycan synthesis</keyword>
<dbReference type="Pfam" id="PF01225">
    <property type="entry name" value="Mur_ligase"/>
    <property type="match status" value="1"/>
</dbReference>
<dbReference type="EC" id="6.3.2.10" evidence="10 11"/>
<dbReference type="GO" id="GO:0071555">
    <property type="term" value="P:cell wall organization"/>
    <property type="evidence" value="ECO:0007669"/>
    <property type="project" value="UniProtKB-KW"/>
</dbReference>
<reference evidence="15 16" key="1">
    <citation type="submission" date="2017-06" db="EMBL/GenBank/DDBJ databases">
        <authorList>
            <person name="Kim H.J."/>
            <person name="Triplett B.A."/>
        </authorList>
    </citation>
    <scope>NUCLEOTIDE SEQUENCE [LARGE SCALE GENOMIC DNA]</scope>
    <source>
        <strain evidence="15 16">SCA</strain>
    </source>
</reference>
<evidence type="ECO:0000256" key="2">
    <source>
        <dbReference type="ARBA" id="ARBA00022598"/>
    </source>
</evidence>
<dbReference type="GO" id="GO:0005737">
    <property type="term" value="C:cytoplasm"/>
    <property type="evidence" value="ECO:0007669"/>
    <property type="project" value="UniProtKB-SubCell"/>
</dbReference>
<dbReference type="Gene3D" id="3.40.1190.10">
    <property type="entry name" value="Mur-like, catalytic domain"/>
    <property type="match status" value="1"/>
</dbReference>
<dbReference type="GO" id="GO:0005524">
    <property type="term" value="F:ATP binding"/>
    <property type="evidence" value="ECO:0007669"/>
    <property type="project" value="UniProtKB-UniRule"/>
</dbReference>
<dbReference type="InterPro" id="IPR051046">
    <property type="entry name" value="MurCDEF_CellWall_CoF430Synth"/>
</dbReference>
<name>A0A239KTQ8_9FIRM</name>